<name>A0A1B6E0P8_9HEMI</name>
<organism evidence="2">
    <name type="scientific">Clastoptera arizonana</name>
    <name type="common">Arizona spittle bug</name>
    <dbReference type="NCBI Taxonomy" id="38151"/>
    <lineage>
        <taxon>Eukaryota</taxon>
        <taxon>Metazoa</taxon>
        <taxon>Ecdysozoa</taxon>
        <taxon>Arthropoda</taxon>
        <taxon>Hexapoda</taxon>
        <taxon>Insecta</taxon>
        <taxon>Pterygota</taxon>
        <taxon>Neoptera</taxon>
        <taxon>Paraneoptera</taxon>
        <taxon>Hemiptera</taxon>
        <taxon>Auchenorrhyncha</taxon>
        <taxon>Cercopoidea</taxon>
        <taxon>Clastopteridae</taxon>
        <taxon>Clastoptera</taxon>
    </lineage>
</organism>
<feature type="signal peptide" evidence="1">
    <location>
        <begin position="1"/>
        <end position="33"/>
    </location>
</feature>
<evidence type="ECO:0000256" key="1">
    <source>
        <dbReference type="SAM" id="SignalP"/>
    </source>
</evidence>
<dbReference type="AlphaFoldDB" id="A0A1B6E0P8"/>
<accession>A0A1B6E0P8</accession>
<proteinExistence type="predicted"/>
<dbReference type="EMBL" id="GEDC01005786">
    <property type="protein sequence ID" value="JAS31512.1"/>
    <property type="molecule type" value="Transcribed_RNA"/>
</dbReference>
<reference evidence="2" key="1">
    <citation type="submission" date="2015-12" db="EMBL/GenBank/DDBJ databases">
        <title>De novo transcriptome assembly of four potential Pierce s Disease insect vectors from Arizona vineyards.</title>
        <authorList>
            <person name="Tassone E.E."/>
        </authorList>
    </citation>
    <scope>NUCLEOTIDE SEQUENCE</scope>
</reference>
<sequence>MGHSEYLYLNKLKLLLQMKLLLLTIVFTSTCFAQETEPKNITIFSEISGYVDDMNMFLGQCQLKLETPHATSDPDCLLGALFGVFEQEIEFGGKVQQVIDSLGTKATHMSRLTYMEYNQIKEKVDIIQRGSYPLVTKVDRAIQVLGEISGCRERMVERGYVKENILYPQLLAKANEIRGKLKFET</sequence>
<protein>
    <submittedName>
        <fullName evidence="2">Uncharacterized protein</fullName>
    </submittedName>
</protein>
<feature type="chain" id="PRO_5008581696" evidence="1">
    <location>
        <begin position="34"/>
        <end position="185"/>
    </location>
</feature>
<keyword evidence="1" id="KW-0732">Signal</keyword>
<gene>
    <name evidence="2" type="ORF">g.17009</name>
</gene>
<evidence type="ECO:0000313" key="2">
    <source>
        <dbReference type="EMBL" id="JAS31512.1"/>
    </source>
</evidence>